<dbReference type="InterPro" id="IPR027065">
    <property type="entry name" value="Lon_Prtase"/>
</dbReference>
<dbReference type="GO" id="GO:0006508">
    <property type="term" value="P:proteolysis"/>
    <property type="evidence" value="ECO:0007669"/>
    <property type="project" value="InterPro"/>
</dbReference>
<dbReference type="GO" id="GO:0030163">
    <property type="term" value="P:protein catabolic process"/>
    <property type="evidence" value="ECO:0007669"/>
    <property type="project" value="InterPro"/>
</dbReference>
<evidence type="ECO:0000259" key="3">
    <source>
        <dbReference type="PROSITE" id="PS51786"/>
    </source>
</evidence>
<sequence length="661" mass="71090">MTAGRSCALKRGSCHLVALVLACLLVVSSILPVLESSKISTFKYEYIKSTSVPVLAVTENGEGVVGRLTIRIAYPGRGEVFFSSDPLTLLDSQASARIAVLVATQLAGVEVEDYDYFFSFVSPSITVGGPSAGAMMTAGLLSLLLDVPVKDGVVMSGMINPDGTIGPVGGVPAKVRAAAQAGFKTVLIPMGQSLVYEEVVEERRAGATTSVVVRKQPVNVTELGRSLGVYVVEVSDVVEAARIVLGVDVPIVTSSVNATYPEDLEGMLLSWTRGLLERAMSRLNETKATIETSVYIERAKELMSRSRELLEGGKLYSAASYAFQSLVEAEKAWIASNINEPEQLDSYIMEINETIESVGRRLESLAPNSISSLEAIIVSTQRLEEAKALLKNALNSILSRIDPITGRATIIVGDLDSLALSRCRALTASMWLEYAARPSPPVTMEGLEKASRTMLSYAKTVASYYRSLIGAGEGGLASDPVREFEIGFSYFEMGAYAKSIAYFIDSISDSIVAMHLAFDVSPDKIAELLMEKALQSILMLDYASGVSLGYLELGRELLLEYETGREPQELYSALRLFVKSSIHSSFLKTLVPPTSAEHAKRVIKASTDVGTLVEDNATKSNGPSRSAIKPEWPALAEILLVVALVVSTVSLVLRIAKEPRA</sequence>
<dbReference type="GO" id="GO:0016020">
    <property type="term" value="C:membrane"/>
    <property type="evidence" value="ECO:0007669"/>
    <property type="project" value="UniProtKB-SubCell"/>
</dbReference>
<dbReference type="GO" id="GO:0005524">
    <property type="term" value="F:ATP binding"/>
    <property type="evidence" value="ECO:0007669"/>
    <property type="project" value="InterPro"/>
</dbReference>
<feature type="transmembrane region" description="Helical" evidence="2">
    <location>
        <begin position="632"/>
        <end position="653"/>
    </location>
</feature>
<evidence type="ECO:0000313" key="4">
    <source>
        <dbReference type="EMBL" id="HHQ80521.1"/>
    </source>
</evidence>
<dbReference type="InterPro" id="IPR020568">
    <property type="entry name" value="Ribosomal_Su5_D2-typ_SF"/>
</dbReference>
<dbReference type="PRINTS" id="PR00830">
    <property type="entry name" value="ENDOLAPTASE"/>
</dbReference>
<keyword evidence="2" id="KW-0472">Membrane</keyword>
<reference evidence="4" key="1">
    <citation type="journal article" date="2020" name="mSystems">
        <title>Genome- and Community-Level Interaction Insights into Carbon Utilization and Element Cycling Functions of Hydrothermarchaeota in Hydrothermal Sediment.</title>
        <authorList>
            <person name="Zhou Z."/>
            <person name="Liu Y."/>
            <person name="Xu W."/>
            <person name="Pan J."/>
            <person name="Luo Z.H."/>
            <person name="Li M."/>
        </authorList>
    </citation>
    <scope>NUCLEOTIDE SEQUENCE [LARGE SCALE GENOMIC DNA]</scope>
    <source>
        <strain evidence="4">SpSt-1116</strain>
    </source>
</reference>
<evidence type="ECO:0000256" key="1">
    <source>
        <dbReference type="ARBA" id="ARBA00004141"/>
    </source>
</evidence>
<dbReference type="InterPro" id="IPR014721">
    <property type="entry name" value="Ribsml_uS5_D2-typ_fold_subgr"/>
</dbReference>
<comment type="caution">
    <text evidence="4">The sequence shown here is derived from an EMBL/GenBank/DDBJ whole genome shotgun (WGS) entry which is preliminary data.</text>
</comment>
<accession>A0A7J3ZK83</accession>
<dbReference type="GO" id="GO:0004252">
    <property type="term" value="F:serine-type endopeptidase activity"/>
    <property type="evidence" value="ECO:0007669"/>
    <property type="project" value="InterPro"/>
</dbReference>
<organism evidence="4">
    <name type="scientific">Fervidicoccus fontis</name>
    <dbReference type="NCBI Taxonomy" id="683846"/>
    <lineage>
        <taxon>Archaea</taxon>
        <taxon>Thermoproteota</taxon>
        <taxon>Thermoprotei</taxon>
        <taxon>Fervidicoccales</taxon>
        <taxon>Fervidicoccaceae</taxon>
        <taxon>Fervidicoccus</taxon>
    </lineage>
</organism>
<evidence type="ECO:0000256" key="2">
    <source>
        <dbReference type="SAM" id="Phobius"/>
    </source>
</evidence>
<dbReference type="PROSITE" id="PS51786">
    <property type="entry name" value="LON_PROTEOLYTIC"/>
    <property type="match status" value="1"/>
</dbReference>
<keyword evidence="2" id="KW-1133">Transmembrane helix</keyword>
<feature type="domain" description="Lon proteolytic" evidence="3">
    <location>
        <begin position="127"/>
        <end position="247"/>
    </location>
</feature>
<dbReference type="EMBL" id="DRZC01000051">
    <property type="protein sequence ID" value="HHQ80521.1"/>
    <property type="molecule type" value="Genomic_DNA"/>
</dbReference>
<dbReference type="Gene3D" id="3.30.230.10">
    <property type="match status" value="1"/>
</dbReference>
<dbReference type="GO" id="GO:0004176">
    <property type="term" value="F:ATP-dependent peptidase activity"/>
    <property type="evidence" value="ECO:0007669"/>
    <property type="project" value="InterPro"/>
</dbReference>
<dbReference type="AlphaFoldDB" id="A0A7J3ZK83"/>
<dbReference type="Pfam" id="PF05362">
    <property type="entry name" value="Lon_C"/>
    <property type="match status" value="1"/>
</dbReference>
<dbReference type="PANTHER" id="PTHR10046">
    <property type="entry name" value="ATP DEPENDENT LON PROTEASE FAMILY MEMBER"/>
    <property type="match status" value="1"/>
</dbReference>
<protein>
    <recommendedName>
        <fullName evidence="3">Lon proteolytic domain-containing protein</fullName>
    </recommendedName>
</protein>
<keyword evidence="2" id="KW-0812">Transmembrane</keyword>
<dbReference type="SUPFAM" id="SSF54211">
    <property type="entry name" value="Ribosomal protein S5 domain 2-like"/>
    <property type="match status" value="1"/>
</dbReference>
<dbReference type="PROSITE" id="PS51257">
    <property type="entry name" value="PROKAR_LIPOPROTEIN"/>
    <property type="match status" value="1"/>
</dbReference>
<gene>
    <name evidence="4" type="ORF">ENM78_03585</name>
</gene>
<proteinExistence type="predicted"/>
<comment type="subcellular location">
    <subcellularLocation>
        <location evidence="1">Membrane</location>
        <topology evidence="1">Multi-pass membrane protein</topology>
    </subcellularLocation>
</comment>
<dbReference type="InterPro" id="IPR008269">
    <property type="entry name" value="Lon_proteolytic"/>
</dbReference>
<name>A0A7J3ZK83_9CREN</name>